<keyword evidence="4" id="KW-1185">Reference proteome</keyword>
<protein>
    <recommendedName>
        <fullName evidence="1">Reverse transcriptase domain-containing protein</fullName>
    </recommendedName>
</protein>
<sequence length="323" mass="36049">MPLIAYAKMLHAAQTKSQPLPKISTVDALLYLLNNLTKNLNTQPPVDTILVAFDLEKAFDKVSFQIILSRLALLGLSSNVLKWFTSYLTNRFQQVRVGAALSTPTPVLSGVVQGSVLGALLFLIFINELPTVVQLPADSILFADDCTLYCPMASSDTPAVCQENIEKICNWCTSNLMSLNANKCAWMFVSNIPSRANNLQFTLSESTTITHQPSVILLGLKVSSNLRWREHIEDVVLNCRKRLGAMYRQFKDAPSSIRLQIYKTCILAKLDYACALYDNNFANLESQLESVQKLAAHMITRDFHTPGKVLVEKLKLPLLSVRR</sequence>
<comment type="caution">
    <text evidence="2">The sequence shown here is derived from an EMBL/GenBank/DDBJ whole genome shotgun (WGS) entry which is preliminary data.</text>
</comment>
<gene>
    <name evidence="2" type="ORF">GPM918_LOCUS12152</name>
    <name evidence="3" type="ORF">SRO942_LOCUS12153</name>
</gene>
<dbReference type="Proteomes" id="UP000681722">
    <property type="component" value="Unassembled WGS sequence"/>
</dbReference>
<dbReference type="EMBL" id="CAJOBC010002624">
    <property type="protein sequence ID" value="CAF3742585.1"/>
    <property type="molecule type" value="Genomic_DNA"/>
</dbReference>
<evidence type="ECO:0000313" key="2">
    <source>
        <dbReference type="EMBL" id="CAF0969378.1"/>
    </source>
</evidence>
<dbReference type="Proteomes" id="UP000663829">
    <property type="component" value="Unassembled WGS sequence"/>
</dbReference>
<dbReference type="PANTHER" id="PTHR33332">
    <property type="entry name" value="REVERSE TRANSCRIPTASE DOMAIN-CONTAINING PROTEIN"/>
    <property type="match status" value="1"/>
</dbReference>
<dbReference type="Pfam" id="PF00078">
    <property type="entry name" value="RVT_1"/>
    <property type="match status" value="1"/>
</dbReference>
<evidence type="ECO:0000313" key="3">
    <source>
        <dbReference type="EMBL" id="CAF3742585.1"/>
    </source>
</evidence>
<dbReference type="InterPro" id="IPR000477">
    <property type="entry name" value="RT_dom"/>
</dbReference>
<reference evidence="2" key="1">
    <citation type="submission" date="2021-02" db="EMBL/GenBank/DDBJ databases">
        <authorList>
            <person name="Nowell W R."/>
        </authorList>
    </citation>
    <scope>NUCLEOTIDE SEQUENCE</scope>
</reference>
<dbReference type="EMBL" id="CAJNOQ010002624">
    <property type="protein sequence ID" value="CAF0969378.1"/>
    <property type="molecule type" value="Genomic_DNA"/>
</dbReference>
<feature type="non-terminal residue" evidence="2">
    <location>
        <position position="1"/>
    </location>
</feature>
<feature type="domain" description="Reverse transcriptase" evidence="1">
    <location>
        <begin position="1"/>
        <end position="222"/>
    </location>
</feature>
<accession>A0A814EHH6</accession>
<evidence type="ECO:0000313" key="4">
    <source>
        <dbReference type="Proteomes" id="UP000663829"/>
    </source>
</evidence>
<dbReference type="PROSITE" id="PS50878">
    <property type="entry name" value="RT_POL"/>
    <property type="match status" value="1"/>
</dbReference>
<organism evidence="2 4">
    <name type="scientific">Didymodactylos carnosus</name>
    <dbReference type="NCBI Taxonomy" id="1234261"/>
    <lineage>
        <taxon>Eukaryota</taxon>
        <taxon>Metazoa</taxon>
        <taxon>Spiralia</taxon>
        <taxon>Gnathifera</taxon>
        <taxon>Rotifera</taxon>
        <taxon>Eurotatoria</taxon>
        <taxon>Bdelloidea</taxon>
        <taxon>Philodinida</taxon>
        <taxon>Philodinidae</taxon>
        <taxon>Didymodactylos</taxon>
    </lineage>
</organism>
<dbReference type="AlphaFoldDB" id="A0A814EHH6"/>
<name>A0A814EHH6_9BILA</name>
<evidence type="ECO:0000259" key="1">
    <source>
        <dbReference type="PROSITE" id="PS50878"/>
    </source>
</evidence>
<dbReference type="OrthoDB" id="426210at2759"/>
<proteinExistence type="predicted"/>